<protein>
    <recommendedName>
        <fullName evidence="2">Pentapeptide repeat-containing protein</fullName>
    </recommendedName>
</protein>
<reference evidence="1" key="1">
    <citation type="submission" date="2018-05" db="EMBL/GenBank/DDBJ databases">
        <authorList>
            <person name="Lanie J.A."/>
            <person name="Ng W.-L."/>
            <person name="Kazmierczak K.M."/>
            <person name="Andrzejewski T.M."/>
            <person name="Davidsen T.M."/>
            <person name="Wayne K.J."/>
            <person name="Tettelin H."/>
            <person name="Glass J.I."/>
            <person name="Rusch D."/>
            <person name="Podicherti R."/>
            <person name="Tsui H.-C.T."/>
            <person name="Winkler M.E."/>
        </authorList>
    </citation>
    <scope>NUCLEOTIDE SEQUENCE</scope>
</reference>
<proteinExistence type="predicted"/>
<evidence type="ECO:0008006" key="2">
    <source>
        <dbReference type="Google" id="ProtNLM"/>
    </source>
</evidence>
<dbReference type="EMBL" id="UINC01174402">
    <property type="protein sequence ID" value="SVD80508.1"/>
    <property type="molecule type" value="Genomic_DNA"/>
</dbReference>
<organism evidence="1">
    <name type="scientific">marine metagenome</name>
    <dbReference type="NCBI Taxonomy" id="408172"/>
    <lineage>
        <taxon>unclassified sequences</taxon>
        <taxon>metagenomes</taxon>
        <taxon>ecological metagenomes</taxon>
    </lineage>
</organism>
<dbReference type="AlphaFoldDB" id="A0A382YDB7"/>
<sequence length="215" mass="23580">MSANTKMGKLLMGLYLLLTSIPHGNALTSSELEALKGVVQQYQGFYTGQDWKGGTYKTPFTVQFFEEGNSLVGNEYWIDLEGTKRGPVALRLLKADVVKRELIFEWTVNDKKGRYKLVFSPDFGAYEGTWGRGDQFKCVKCSQGALEDGGSMHAKGQKMEIAAALPATDVYGGDNLKKLKATKACEGCDLRSAELGRWKIAEANLFSADLTGANL</sequence>
<evidence type="ECO:0000313" key="1">
    <source>
        <dbReference type="EMBL" id="SVD80508.1"/>
    </source>
</evidence>
<feature type="non-terminal residue" evidence="1">
    <location>
        <position position="215"/>
    </location>
</feature>
<name>A0A382YDB7_9ZZZZ</name>
<accession>A0A382YDB7</accession>
<gene>
    <name evidence="1" type="ORF">METZ01_LOCUS433362</name>
</gene>